<evidence type="ECO:0000256" key="1">
    <source>
        <dbReference type="ARBA" id="ARBA00007047"/>
    </source>
</evidence>
<evidence type="ECO:0000313" key="4">
    <source>
        <dbReference type="Proteomes" id="UP000466848"/>
    </source>
</evidence>
<dbReference type="SUPFAM" id="SSF100950">
    <property type="entry name" value="NagB/RpiA/CoA transferase-like"/>
    <property type="match status" value="1"/>
</dbReference>
<dbReference type="InterPro" id="IPR037171">
    <property type="entry name" value="NagB/RpiA_transferase-like"/>
</dbReference>
<organism evidence="3 4">
    <name type="scientific">Aminipila butyrica</name>
    <dbReference type="NCBI Taxonomy" id="433296"/>
    <lineage>
        <taxon>Bacteria</taxon>
        <taxon>Bacillati</taxon>
        <taxon>Bacillota</taxon>
        <taxon>Clostridia</taxon>
        <taxon>Peptostreptococcales</taxon>
        <taxon>Anaerovoracaceae</taxon>
        <taxon>Aminipila</taxon>
    </lineage>
</organism>
<dbReference type="Gene3D" id="3.40.1080.10">
    <property type="entry name" value="Glutaconate Coenzyme A-transferase"/>
    <property type="match status" value="1"/>
</dbReference>
<gene>
    <name evidence="3" type="ORF">Ami103574_04935</name>
</gene>
<dbReference type="Proteomes" id="UP000466848">
    <property type="component" value="Chromosome"/>
</dbReference>
<protein>
    <submittedName>
        <fullName evidence="3">3-oxoacid CoA-transferase subunit B</fullName>
    </submittedName>
</protein>
<dbReference type="NCBIfam" id="TIGR02428">
    <property type="entry name" value="pcaJ_scoB_fam"/>
    <property type="match status" value="1"/>
</dbReference>
<sequence>MGRNSSMAEVKEKIARKVASFFKPGDVVNLGIGIPTMVGNYIEDGVWLHTENGLIGYGPAPEKGKENEYLTGAGAQFLTAYPGAAAFDSATSFAIVRGGHLTATVLGALEVDEKGNLANWSRPGVIVGMGGAMDLVNGAREVIIAMEHTAKGGKHKILERCSLPLTGAGVVTKIVTDLCVIEVAKEGLVLKEIEEGVTLEEIREKTGARLIVPQHLEKR</sequence>
<dbReference type="EMBL" id="CP048649">
    <property type="protein sequence ID" value="QIB68704.1"/>
    <property type="molecule type" value="Genomic_DNA"/>
</dbReference>
<keyword evidence="4" id="KW-1185">Reference proteome</keyword>
<evidence type="ECO:0000313" key="3">
    <source>
        <dbReference type="EMBL" id="QIB68704.1"/>
    </source>
</evidence>
<dbReference type="PANTHER" id="PTHR13707:SF57">
    <property type="entry name" value="SUCCINYL-COA:3-KETOACID COENZYME A TRANSFERASE SUBUNIT B-RELATED"/>
    <property type="match status" value="1"/>
</dbReference>
<dbReference type="Pfam" id="PF01144">
    <property type="entry name" value="CoA_trans"/>
    <property type="match status" value="1"/>
</dbReference>
<name>A0A858BVA8_9FIRM</name>
<dbReference type="AlphaFoldDB" id="A0A858BVA8"/>
<dbReference type="PANTHER" id="PTHR13707">
    <property type="entry name" value="KETOACID-COENZYME A TRANSFERASE"/>
    <property type="match status" value="1"/>
</dbReference>
<comment type="similarity">
    <text evidence="1">Belongs to the 3-oxoacid CoA-transferase subunit B family.</text>
</comment>
<dbReference type="KEGG" id="abut:Ami103574_04935"/>
<dbReference type="InterPro" id="IPR012791">
    <property type="entry name" value="3-oxoacid_CoA-transf_B"/>
</dbReference>
<dbReference type="GO" id="GO:0008410">
    <property type="term" value="F:CoA-transferase activity"/>
    <property type="evidence" value="ECO:0007669"/>
    <property type="project" value="InterPro"/>
</dbReference>
<proteinExistence type="inferred from homology"/>
<dbReference type="SMART" id="SM00882">
    <property type="entry name" value="CoA_trans"/>
    <property type="match status" value="1"/>
</dbReference>
<reference evidence="3 4" key="1">
    <citation type="submission" date="2020-02" db="EMBL/GenBank/DDBJ databases">
        <authorList>
            <person name="Kim Y.B."/>
            <person name="Roh S.W."/>
        </authorList>
    </citation>
    <scope>NUCLEOTIDE SEQUENCE [LARGE SCALE GENOMIC DNA]</scope>
    <source>
        <strain evidence="3 4">DSM 103574</strain>
    </source>
</reference>
<keyword evidence="2 3" id="KW-0808">Transferase</keyword>
<accession>A0A858BVA8</accession>
<evidence type="ECO:0000256" key="2">
    <source>
        <dbReference type="ARBA" id="ARBA00022679"/>
    </source>
</evidence>
<dbReference type="InterPro" id="IPR004165">
    <property type="entry name" value="CoA_trans_fam_I"/>
</dbReference>